<evidence type="ECO:0000256" key="10">
    <source>
        <dbReference type="RuleBase" id="RU363013"/>
    </source>
</evidence>
<reference evidence="11 12" key="1">
    <citation type="journal article" date="2017" name="Nat. Commun.">
        <title>In situ click chemistry generation of cyclooxygenase-2 inhibitors.</title>
        <authorList>
            <person name="Bhardwaj A."/>
            <person name="Kaur J."/>
            <person name="Wuest M."/>
            <person name="Wuest F."/>
        </authorList>
    </citation>
    <scope>NUCLEOTIDE SEQUENCE [LARGE SCALE GENOMIC DNA]</scope>
    <source>
        <strain evidence="11">S2_012_000_R3_94</strain>
    </source>
</reference>
<comment type="catalytic activity">
    <reaction evidence="9 10">
        <text>D-glyceraldehyde 3-phosphate = dihydroxyacetone phosphate</text>
        <dbReference type="Rhea" id="RHEA:18585"/>
        <dbReference type="ChEBI" id="CHEBI:57642"/>
        <dbReference type="ChEBI" id="CHEBI:59776"/>
        <dbReference type="EC" id="5.3.1.1"/>
    </reaction>
</comment>
<dbReference type="InterPro" id="IPR020861">
    <property type="entry name" value="Triosephosphate_isomerase_AS"/>
</dbReference>
<comment type="pathway">
    <text evidence="3">Carbohydrate metabolism; erythritol degradation.</text>
</comment>
<dbReference type="UniPathway" id="UPA01066"/>
<comment type="pathway">
    <text evidence="2 9 10">Carbohydrate degradation; glycolysis; D-glyceraldehyde 3-phosphate from glycerone phosphate: step 1/1.</text>
</comment>
<dbReference type="FunFam" id="3.20.20.70:FF:000016">
    <property type="entry name" value="Triosephosphate isomerase"/>
    <property type="match status" value="1"/>
</dbReference>
<dbReference type="PANTHER" id="PTHR21139:SF42">
    <property type="entry name" value="TRIOSEPHOSPHATE ISOMERASE"/>
    <property type="match status" value="1"/>
</dbReference>
<comment type="similarity">
    <text evidence="4 9 10">Belongs to the triosephosphate isomerase family.</text>
</comment>
<comment type="catalytic activity">
    <reaction evidence="1">
        <text>L-erythrulose 1-phosphate = D-erythrulose 4-phosphate</text>
        <dbReference type="Rhea" id="RHEA:49588"/>
        <dbReference type="ChEBI" id="CHEBI:58002"/>
        <dbReference type="ChEBI" id="CHEBI:90796"/>
        <dbReference type="EC" id="5.3.1.33"/>
    </reaction>
</comment>
<dbReference type="NCBIfam" id="TIGR00419">
    <property type="entry name" value="tim"/>
    <property type="match status" value="1"/>
</dbReference>
<keyword evidence="5 9" id="KW-0312">Gluconeogenesis</keyword>
<dbReference type="HAMAP" id="MF_00147_B">
    <property type="entry name" value="TIM_B"/>
    <property type="match status" value="1"/>
</dbReference>
<comment type="pathway">
    <text evidence="9 10">Carbohydrate biosynthesis; gluconeogenesis.</text>
</comment>
<dbReference type="AlphaFoldDB" id="A0A533IAA1"/>
<evidence type="ECO:0000256" key="4">
    <source>
        <dbReference type="ARBA" id="ARBA00007422"/>
    </source>
</evidence>
<feature type="binding site" evidence="9">
    <location>
        <position position="166"/>
    </location>
    <ligand>
        <name>substrate</name>
    </ligand>
</feature>
<dbReference type="InterPro" id="IPR022896">
    <property type="entry name" value="TrioseP_Isoase_bac/euk"/>
</dbReference>
<evidence type="ECO:0000313" key="12">
    <source>
        <dbReference type="Proteomes" id="UP000315344"/>
    </source>
</evidence>
<dbReference type="PROSITE" id="PS51440">
    <property type="entry name" value="TIM_2"/>
    <property type="match status" value="1"/>
</dbReference>
<proteinExistence type="inferred from homology"/>
<dbReference type="GO" id="GO:0006096">
    <property type="term" value="P:glycolytic process"/>
    <property type="evidence" value="ECO:0007669"/>
    <property type="project" value="UniProtKB-UniRule"/>
</dbReference>
<dbReference type="CDD" id="cd00311">
    <property type="entry name" value="TIM"/>
    <property type="match status" value="1"/>
</dbReference>
<keyword evidence="7 9" id="KW-0324">Glycolysis</keyword>
<gene>
    <name evidence="9" type="primary">tpiA</name>
    <name evidence="11" type="ORF">DI616_07925</name>
</gene>
<keyword evidence="8 9" id="KW-0413">Isomerase</keyword>
<comment type="subcellular location">
    <subcellularLocation>
        <location evidence="9 10">Cytoplasm</location>
    </subcellularLocation>
</comment>
<dbReference type="PANTHER" id="PTHR21139">
    <property type="entry name" value="TRIOSEPHOSPHATE ISOMERASE"/>
    <property type="match status" value="1"/>
</dbReference>
<name>A0A533IAA1_PARDE</name>
<feature type="active site" description="Electrophile" evidence="9">
    <location>
        <position position="90"/>
    </location>
</feature>
<dbReference type="GO" id="GO:0005829">
    <property type="term" value="C:cytosol"/>
    <property type="evidence" value="ECO:0007669"/>
    <property type="project" value="TreeGrafter"/>
</dbReference>
<comment type="function">
    <text evidence="9">Involved in the gluconeogenesis. Catalyzes stereospecifically the conversion of dihydroxyacetone phosphate (DHAP) to D-glyceraldehyde-3-phosphate (G3P).</text>
</comment>
<dbReference type="SUPFAM" id="SSF51351">
    <property type="entry name" value="Triosephosphate isomerase (TIM)"/>
    <property type="match status" value="1"/>
</dbReference>
<evidence type="ECO:0000256" key="6">
    <source>
        <dbReference type="ARBA" id="ARBA00022490"/>
    </source>
</evidence>
<evidence type="ECO:0000256" key="1">
    <source>
        <dbReference type="ARBA" id="ARBA00000148"/>
    </source>
</evidence>
<accession>A0A533IAA1</accession>
<comment type="subunit">
    <text evidence="9 10">Homodimer.</text>
</comment>
<comment type="caution">
    <text evidence="11">The sequence shown here is derived from an EMBL/GenBank/DDBJ whole genome shotgun (WGS) entry which is preliminary data.</text>
</comment>
<dbReference type="GO" id="GO:0006094">
    <property type="term" value="P:gluconeogenesis"/>
    <property type="evidence" value="ECO:0007669"/>
    <property type="project" value="UniProtKB-UniRule"/>
</dbReference>
<organism evidence="11 12">
    <name type="scientific">Paracoccus denitrificans</name>
    <dbReference type="NCBI Taxonomy" id="266"/>
    <lineage>
        <taxon>Bacteria</taxon>
        <taxon>Pseudomonadati</taxon>
        <taxon>Pseudomonadota</taxon>
        <taxon>Alphaproteobacteria</taxon>
        <taxon>Rhodobacterales</taxon>
        <taxon>Paracoccaceae</taxon>
        <taxon>Paracoccus</taxon>
    </lineage>
</organism>
<dbReference type="EC" id="5.3.1.1" evidence="9 10"/>
<dbReference type="GO" id="GO:0019563">
    <property type="term" value="P:glycerol catabolic process"/>
    <property type="evidence" value="ECO:0007669"/>
    <property type="project" value="TreeGrafter"/>
</dbReference>
<evidence type="ECO:0000256" key="2">
    <source>
        <dbReference type="ARBA" id="ARBA00004680"/>
    </source>
</evidence>
<dbReference type="InterPro" id="IPR035990">
    <property type="entry name" value="TIM_sf"/>
</dbReference>
<evidence type="ECO:0000256" key="3">
    <source>
        <dbReference type="ARBA" id="ARBA00004939"/>
    </source>
</evidence>
<evidence type="ECO:0000256" key="8">
    <source>
        <dbReference type="ARBA" id="ARBA00023235"/>
    </source>
</evidence>
<feature type="binding site" evidence="9">
    <location>
        <begin position="225"/>
        <end position="226"/>
    </location>
    <ligand>
        <name>substrate</name>
    </ligand>
</feature>
<dbReference type="PROSITE" id="PS00171">
    <property type="entry name" value="TIM_1"/>
    <property type="match status" value="1"/>
</dbReference>
<dbReference type="InterPro" id="IPR013785">
    <property type="entry name" value="Aldolase_TIM"/>
</dbReference>
<feature type="binding site" evidence="9">
    <location>
        <position position="204"/>
    </location>
    <ligand>
        <name>substrate</name>
    </ligand>
</feature>
<dbReference type="GO" id="GO:0046166">
    <property type="term" value="P:glyceraldehyde-3-phosphate biosynthetic process"/>
    <property type="evidence" value="ECO:0007669"/>
    <property type="project" value="TreeGrafter"/>
</dbReference>
<evidence type="ECO:0000256" key="7">
    <source>
        <dbReference type="ARBA" id="ARBA00023152"/>
    </source>
</evidence>
<feature type="binding site" evidence="9">
    <location>
        <begin position="10"/>
        <end position="12"/>
    </location>
    <ligand>
        <name>substrate</name>
    </ligand>
</feature>
<dbReference type="EMBL" id="VAFL01000005">
    <property type="protein sequence ID" value="TKW66990.1"/>
    <property type="molecule type" value="Genomic_DNA"/>
</dbReference>
<dbReference type="UniPathway" id="UPA00138"/>
<dbReference type="InterPro" id="IPR000652">
    <property type="entry name" value="Triosephosphate_isomerase"/>
</dbReference>
<dbReference type="UniPathway" id="UPA00109">
    <property type="reaction ID" value="UER00189"/>
</dbReference>
<protein>
    <recommendedName>
        <fullName evidence="9 10">Triosephosphate isomerase</fullName>
        <shortName evidence="9">TIM</shortName>
        <shortName evidence="9">TPI</shortName>
        <ecNumber evidence="9 10">5.3.1.1</ecNumber>
    </recommendedName>
    <alternativeName>
        <fullName evidence="9">Triose-phosphate isomerase</fullName>
    </alternativeName>
</protein>
<dbReference type="Pfam" id="PF00121">
    <property type="entry name" value="TIM"/>
    <property type="match status" value="1"/>
</dbReference>
<evidence type="ECO:0000313" key="11">
    <source>
        <dbReference type="EMBL" id="TKW66990.1"/>
    </source>
</evidence>
<dbReference type="Gene3D" id="3.20.20.70">
    <property type="entry name" value="Aldolase class I"/>
    <property type="match status" value="1"/>
</dbReference>
<sequence>MAPKKLAAGNWKMNGLTASLAVLDELAARENGVDVLICPPATLVTAAVAHSGDIGIGGQDCHAEETGPHTGDISAAMLRDAGATHVILGHSERRTDHNETDAVVAAKAIAAHEAGLIAVICIGETEAQRDGGQTLDIIATQLAGSIPDCATAANTVIAYEPVWAIGTGRTPNSDQIAEVHALIRDTLSSRFEDGADLTLLYGGSVKPGNAAEIFAIPHVNGALVGGASLKAADFGPIIDALATA</sequence>
<feature type="active site" description="Proton acceptor" evidence="9">
    <location>
        <position position="160"/>
    </location>
</feature>
<evidence type="ECO:0000256" key="5">
    <source>
        <dbReference type="ARBA" id="ARBA00022432"/>
    </source>
</evidence>
<evidence type="ECO:0000256" key="9">
    <source>
        <dbReference type="HAMAP-Rule" id="MF_00147"/>
    </source>
</evidence>
<dbReference type="Proteomes" id="UP000315344">
    <property type="component" value="Unassembled WGS sequence"/>
</dbReference>
<dbReference type="GO" id="GO:0004807">
    <property type="term" value="F:triose-phosphate isomerase activity"/>
    <property type="evidence" value="ECO:0007669"/>
    <property type="project" value="UniProtKB-UniRule"/>
</dbReference>
<keyword evidence="6 9" id="KW-0963">Cytoplasm</keyword>